<dbReference type="EMBL" id="JACHIU010000001">
    <property type="protein sequence ID" value="MBB6471186.1"/>
    <property type="molecule type" value="Genomic_DNA"/>
</dbReference>
<keyword evidence="4" id="KW-1185">Reference proteome</keyword>
<evidence type="ECO:0000313" key="4">
    <source>
        <dbReference type="Proteomes" id="UP000555564"/>
    </source>
</evidence>
<dbReference type="Pfam" id="PF11796">
    <property type="entry name" value="DUF3323"/>
    <property type="match status" value="1"/>
</dbReference>
<gene>
    <name evidence="3" type="ORF">BJ992_000617</name>
</gene>
<name>A0A7X0M5U2_9ACTN</name>
<dbReference type="AlphaFoldDB" id="A0A7X0M5U2"/>
<evidence type="ECO:0000259" key="2">
    <source>
        <dbReference type="Pfam" id="PF11796"/>
    </source>
</evidence>
<comment type="caution">
    <text evidence="3">The sequence shown here is derived from an EMBL/GenBank/DDBJ whole genome shotgun (WGS) entry which is preliminary data.</text>
</comment>
<dbReference type="InterPro" id="IPR013495">
    <property type="entry name" value="CHP02679"/>
</dbReference>
<dbReference type="NCBIfam" id="TIGR02679">
    <property type="entry name" value="TIGR02679 family protein"/>
    <property type="match status" value="1"/>
</dbReference>
<feature type="domain" description="DUF2399" evidence="1">
    <location>
        <begin position="222"/>
        <end position="374"/>
    </location>
</feature>
<dbReference type="Proteomes" id="UP000555564">
    <property type="component" value="Unassembled WGS sequence"/>
</dbReference>
<protein>
    <submittedName>
        <fullName evidence="3">Uncharacterized protein (TIGR02679 family)</fullName>
    </submittedName>
</protein>
<organism evidence="3 4">
    <name type="scientific">Sphaerisporangium rubeum</name>
    <dbReference type="NCBI Taxonomy" id="321317"/>
    <lineage>
        <taxon>Bacteria</taxon>
        <taxon>Bacillati</taxon>
        <taxon>Actinomycetota</taxon>
        <taxon>Actinomycetes</taxon>
        <taxon>Streptosporangiales</taxon>
        <taxon>Streptosporangiaceae</taxon>
        <taxon>Sphaerisporangium</taxon>
    </lineage>
</organism>
<dbReference type="Pfam" id="PF09664">
    <property type="entry name" value="DUF2399"/>
    <property type="match status" value="1"/>
</dbReference>
<reference evidence="3 4" key="1">
    <citation type="submission" date="2020-08" db="EMBL/GenBank/DDBJ databases">
        <title>Sequencing the genomes of 1000 actinobacteria strains.</title>
        <authorList>
            <person name="Klenk H.-P."/>
        </authorList>
    </citation>
    <scope>NUCLEOTIDE SEQUENCE [LARGE SCALE GENOMIC DNA]</scope>
    <source>
        <strain evidence="3 4">DSM 44936</strain>
    </source>
</reference>
<sequence length="388" mass="41014">MLGKSFSAGRIRVPLNELDLALRSSPAAAGLVTVVGQLTEGDLVDRVAARETARASWAGIWAALDAALSVAGVVDADWAPAFTEGVRRSGLLTRAGVEAATVAVAQFSAVLAECTASSALFAAADTTQSSWELAELAGRCAGDAHALDDGRLASSLMLRAAAAASGVPAPVSAEERRNLWARLGVTTDLLSSSVLSWYLRPPGPDPWSEMMRVRAGLKLVTHLSLYELRGAAKDKHLSVPGTHVFACENPQILQAAARTEVPVPLICFAGNPSVAALTTLRRLIDGGVTVHYHGDFDWPGVAITARLLTIGAKPWRMSADDYSNAVTTRPPDMVLPLTGTPAPTPWEPALADVMSRRNIAIHEETVLPTLLNDLRLHVTWSGESATRT</sequence>
<evidence type="ECO:0000259" key="1">
    <source>
        <dbReference type="Pfam" id="PF09664"/>
    </source>
</evidence>
<dbReference type="InterPro" id="IPR024466">
    <property type="entry name" value="CHP02679_N"/>
</dbReference>
<evidence type="ECO:0000313" key="3">
    <source>
        <dbReference type="EMBL" id="MBB6471186.1"/>
    </source>
</evidence>
<feature type="domain" description="Conserved hypothetical protein CHP02679 N terminus" evidence="2">
    <location>
        <begin position="2"/>
        <end position="200"/>
    </location>
</feature>
<proteinExistence type="predicted"/>
<accession>A0A7X0M5U2</accession>
<dbReference type="InterPro" id="IPR024465">
    <property type="entry name" value="DUF2399"/>
</dbReference>